<dbReference type="AlphaFoldDB" id="A0A0W4ZM90"/>
<dbReference type="EMBL" id="LFWA01000009">
    <property type="protein sequence ID" value="KTW29500.1"/>
    <property type="molecule type" value="Genomic_DNA"/>
</dbReference>
<comment type="caution">
    <text evidence="2">The sequence shown here is derived from an EMBL/GenBank/DDBJ whole genome shotgun (WGS) entry which is preliminary data.</text>
</comment>
<feature type="domain" description="F-box" evidence="1">
    <location>
        <begin position="18"/>
        <end position="50"/>
    </location>
</feature>
<gene>
    <name evidence="2" type="ORF">T551_02116</name>
</gene>
<dbReference type="VEuPathDB" id="FungiDB:T551_02116"/>
<dbReference type="OrthoDB" id="5306163at2759"/>
<organism evidence="2 3">
    <name type="scientific">Pneumocystis jirovecii (strain RU7)</name>
    <name type="common">Human pneumocystis pneumonia agent</name>
    <dbReference type="NCBI Taxonomy" id="1408657"/>
    <lineage>
        <taxon>Eukaryota</taxon>
        <taxon>Fungi</taxon>
        <taxon>Dikarya</taxon>
        <taxon>Ascomycota</taxon>
        <taxon>Taphrinomycotina</taxon>
        <taxon>Pneumocystomycetes</taxon>
        <taxon>Pneumocystaceae</taxon>
        <taxon>Pneumocystis</taxon>
    </lineage>
</organism>
<dbReference type="InterPro" id="IPR001810">
    <property type="entry name" value="F-box_dom"/>
</dbReference>
<reference evidence="3" key="1">
    <citation type="journal article" date="2016" name="Nat. Commun.">
        <title>Genome analysis of three Pneumocystis species reveals adaptation mechanisms to life exclusively in mammalian hosts.</title>
        <authorList>
            <person name="Ma L."/>
            <person name="Chen Z."/>
            <person name="Huang D.W."/>
            <person name="Kutty G."/>
            <person name="Ishihara M."/>
            <person name="Wang H."/>
            <person name="Abouelleil A."/>
            <person name="Bishop L."/>
            <person name="Davey E."/>
            <person name="Deng R."/>
            <person name="Deng X."/>
            <person name="Fan L."/>
            <person name="Fantoni G."/>
            <person name="Fitzgerald M."/>
            <person name="Gogineni E."/>
            <person name="Goldberg J.M."/>
            <person name="Handley G."/>
            <person name="Hu X."/>
            <person name="Huber C."/>
            <person name="Jiao X."/>
            <person name="Jones K."/>
            <person name="Levin J.Z."/>
            <person name="Liu Y."/>
            <person name="Macdonald P."/>
            <person name="Melnikov A."/>
            <person name="Raley C."/>
            <person name="Sassi M."/>
            <person name="Sherman B.T."/>
            <person name="Song X."/>
            <person name="Sykes S."/>
            <person name="Tran B."/>
            <person name="Walsh L."/>
            <person name="Xia Y."/>
            <person name="Yang J."/>
            <person name="Young S."/>
            <person name="Zeng Q."/>
            <person name="Zheng X."/>
            <person name="Stephens R."/>
            <person name="Nusbaum C."/>
            <person name="Birren B.W."/>
            <person name="Azadi P."/>
            <person name="Lempicki R.A."/>
            <person name="Cuomo C.A."/>
            <person name="Kovacs J.A."/>
        </authorList>
    </citation>
    <scope>NUCLEOTIDE SEQUENCE [LARGE SCALE GENOMIC DNA]</scope>
    <source>
        <strain evidence="3">RU7</strain>
    </source>
</reference>
<sequence>MASSERHEPDLLRMICHPDVIETIASYIHFKDLVSLSCICRMARQVIYDNVRCWRVVDLGYSKGTILERYQNAKTTHLATFRTVQYLFRRSNIPFDCLTAILLDFSAIQYPAVRFIILQAGLVKLEKISLRHCRYISLKDLNSILVSLQRAWTGETSYYKQSSSTLAIKPYVLKELRVRYMKGLPKCSKDLYYNYSQYNLLYAFRNIAKLLRLETDVETCSMVYPNDIWHSREICIDYWNDLDQTDYDIYYSTGNPFFDLNKAFRKCDVHPEIIDYKFCSICLQSSQCAKCGAGVCPFCQGVDQCNLFYLNARGQSLSENAPLKLGFCQQCGILCKQCRTSMIPNCLTCLVPYCPTHMSSKIAYRCEIGGEGMCNKCVFKKPWLKYCFGGCGRMMCKKEVSGKCFKCQENICWQCMKLPAPLASSFMKISYTDHSSLCSNVSDALSDQDAKNIVPGDEMVLIKTICAPCRVLVYLRKRKLESRKICTLYGPLVKQFIKYINRKRLALKLYKYAAKQRQLWIKKLAVFYKNSKSILKSPNISSVNCSIDFKNILSLPQYIKFISIIKLAIERELANGISKKELVDVMISIMNNMLSS</sequence>
<accession>A0A0W4ZM90</accession>
<evidence type="ECO:0000313" key="2">
    <source>
        <dbReference type="EMBL" id="KTW29500.1"/>
    </source>
</evidence>
<evidence type="ECO:0000259" key="1">
    <source>
        <dbReference type="Pfam" id="PF00646"/>
    </source>
</evidence>
<evidence type="ECO:0000313" key="3">
    <source>
        <dbReference type="Proteomes" id="UP000053447"/>
    </source>
</evidence>
<dbReference type="Proteomes" id="UP000053447">
    <property type="component" value="Unassembled WGS sequence"/>
</dbReference>
<dbReference type="RefSeq" id="XP_018229331.1">
    <property type="nucleotide sequence ID" value="XM_018374379.1"/>
</dbReference>
<proteinExistence type="predicted"/>
<protein>
    <recommendedName>
        <fullName evidence="1">F-box domain-containing protein</fullName>
    </recommendedName>
</protein>
<dbReference type="Pfam" id="PF00646">
    <property type="entry name" value="F-box"/>
    <property type="match status" value="1"/>
</dbReference>
<keyword evidence="3" id="KW-1185">Reference proteome</keyword>
<name>A0A0W4ZM90_PNEJ7</name>
<dbReference type="GeneID" id="28940634"/>